<evidence type="ECO:0000259" key="2">
    <source>
        <dbReference type="Pfam" id="PF08241"/>
    </source>
</evidence>
<evidence type="ECO:0000313" key="3">
    <source>
        <dbReference type="EMBL" id="PSB34397.1"/>
    </source>
</evidence>
<keyword evidence="4" id="KW-1185">Reference proteome</keyword>
<keyword evidence="3" id="KW-0808">Transferase</keyword>
<dbReference type="GO" id="GO:0008757">
    <property type="term" value="F:S-adenosylmethionine-dependent methyltransferase activity"/>
    <property type="evidence" value="ECO:0007669"/>
    <property type="project" value="InterPro"/>
</dbReference>
<dbReference type="PANTHER" id="PTHR45277">
    <property type="entry name" value="EXPRESSED PROTEIN"/>
    <property type="match status" value="1"/>
</dbReference>
<accession>A0A2T1ENR7</accession>
<dbReference type="CDD" id="cd02440">
    <property type="entry name" value="AdoMet_MTases"/>
    <property type="match status" value="1"/>
</dbReference>
<protein>
    <submittedName>
        <fullName evidence="3">Class I SAM-dependent methyltransferase</fullName>
    </submittedName>
</protein>
<dbReference type="Proteomes" id="UP000239576">
    <property type="component" value="Unassembled WGS sequence"/>
</dbReference>
<dbReference type="PANTHER" id="PTHR45277:SF1">
    <property type="entry name" value="EXPRESSED PROTEIN"/>
    <property type="match status" value="1"/>
</dbReference>
<feature type="transmembrane region" description="Helical" evidence="1">
    <location>
        <begin position="51"/>
        <end position="73"/>
    </location>
</feature>
<organism evidence="3 4">
    <name type="scientific">Stenomitos frigidus ULC18</name>
    <dbReference type="NCBI Taxonomy" id="2107698"/>
    <lineage>
        <taxon>Bacteria</taxon>
        <taxon>Bacillati</taxon>
        <taxon>Cyanobacteriota</taxon>
        <taxon>Cyanophyceae</taxon>
        <taxon>Leptolyngbyales</taxon>
        <taxon>Leptolyngbyaceae</taxon>
        <taxon>Stenomitos</taxon>
    </lineage>
</organism>
<proteinExistence type="predicted"/>
<dbReference type="AlphaFoldDB" id="A0A2T1ENR7"/>
<keyword evidence="3" id="KW-0489">Methyltransferase</keyword>
<reference evidence="4" key="1">
    <citation type="submission" date="2018-02" db="EMBL/GenBank/DDBJ databases">
        <authorList>
            <person name="Moore K."/>
            <person name="Momper L."/>
        </authorList>
    </citation>
    <scope>NUCLEOTIDE SEQUENCE [LARGE SCALE GENOMIC DNA]</scope>
    <source>
        <strain evidence="4">ULC18</strain>
    </source>
</reference>
<dbReference type="Pfam" id="PF08241">
    <property type="entry name" value="Methyltransf_11"/>
    <property type="match status" value="1"/>
</dbReference>
<gene>
    <name evidence="3" type="ORF">C7B82_02720</name>
</gene>
<evidence type="ECO:0000313" key="4">
    <source>
        <dbReference type="Proteomes" id="UP000239576"/>
    </source>
</evidence>
<dbReference type="EMBL" id="PVWK01000014">
    <property type="protein sequence ID" value="PSB34397.1"/>
    <property type="molecule type" value="Genomic_DNA"/>
</dbReference>
<feature type="domain" description="Methyltransferase type 11" evidence="2">
    <location>
        <begin position="99"/>
        <end position="206"/>
    </location>
</feature>
<dbReference type="GO" id="GO:0032259">
    <property type="term" value="P:methylation"/>
    <property type="evidence" value="ECO:0007669"/>
    <property type="project" value="UniProtKB-KW"/>
</dbReference>
<reference evidence="3 4" key="2">
    <citation type="submission" date="2018-03" db="EMBL/GenBank/DDBJ databases">
        <title>The ancient ancestry and fast evolution of plastids.</title>
        <authorList>
            <person name="Moore K.R."/>
            <person name="Magnabosco C."/>
            <person name="Momper L."/>
            <person name="Gold D.A."/>
            <person name="Bosak T."/>
            <person name="Fournier G.P."/>
        </authorList>
    </citation>
    <scope>NUCLEOTIDE SEQUENCE [LARGE SCALE GENOMIC DNA]</scope>
    <source>
        <strain evidence="3 4">ULC18</strain>
    </source>
</reference>
<comment type="caution">
    <text evidence="3">The sequence shown here is derived from an EMBL/GenBank/DDBJ whole genome shotgun (WGS) entry which is preliminary data.</text>
</comment>
<dbReference type="InterPro" id="IPR029063">
    <property type="entry name" value="SAM-dependent_MTases_sf"/>
</dbReference>
<keyword evidence="1" id="KW-1133">Transmembrane helix</keyword>
<dbReference type="InterPro" id="IPR013216">
    <property type="entry name" value="Methyltransf_11"/>
</dbReference>
<dbReference type="RefSeq" id="WP_106254771.1">
    <property type="nucleotide sequence ID" value="NZ_CAWNSW010000073.1"/>
</dbReference>
<dbReference type="OrthoDB" id="9772751at2"/>
<feature type="transmembrane region" description="Helical" evidence="1">
    <location>
        <begin position="21"/>
        <end position="45"/>
    </location>
</feature>
<evidence type="ECO:0000256" key="1">
    <source>
        <dbReference type="SAM" id="Phobius"/>
    </source>
</evidence>
<keyword evidence="1" id="KW-0472">Membrane</keyword>
<name>A0A2T1ENR7_9CYAN</name>
<dbReference type="Gene3D" id="3.40.50.150">
    <property type="entry name" value="Vaccinia Virus protein VP39"/>
    <property type="match status" value="1"/>
</dbReference>
<sequence length="259" mass="28278">MRAKNVQIQTKPNYGIDAPGLVRFFFTAGAVALAIFLVVLFSSLWGQIPKIVVGTLLGIAATYLLGMGCFMLYGSKVMKLKDRDNLLNLVPWSGRELVLDVGCGRGLMLVGAAKRLTTGKAIGIDLWQQHDQANNSAAAALSNAATEGVTERVEVKTADMRQLPFSENYFDVVLSSWAVHNIEAETDRKTALDEIVRVLKPNGMVVLSDIIYQAEYAHYFERHGMTNVQRHNNAIRDLVLKAVTFGSFAPSAVSACKSA</sequence>
<keyword evidence="1" id="KW-0812">Transmembrane</keyword>
<dbReference type="SUPFAM" id="SSF53335">
    <property type="entry name" value="S-adenosyl-L-methionine-dependent methyltransferases"/>
    <property type="match status" value="1"/>
</dbReference>